<accession>A0A165FMF1</accession>
<name>A0A165FMF1_9BASI</name>
<dbReference type="Proteomes" id="UP000076842">
    <property type="component" value="Unassembled WGS sequence"/>
</dbReference>
<proteinExistence type="predicted"/>
<organism evidence="2 3">
    <name type="scientific">Calocera cornea HHB12733</name>
    <dbReference type="NCBI Taxonomy" id="1353952"/>
    <lineage>
        <taxon>Eukaryota</taxon>
        <taxon>Fungi</taxon>
        <taxon>Dikarya</taxon>
        <taxon>Basidiomycota</taxon>
        <taxon>Agaricomycotina</taxon>
        <taxon>Dacrymycetes</taxon>
        <taxon>Dacrymycetales</taxon>
        <taxon>Dacrymycetaceae</taxon>
        <taxon>Calocera</taxon>
    </lineage>
</organism>
<evidence type="ECO:0000313" key="3">
    <source>
        <dbReference type="Proteomes" id="UP000076842"/>
    </source>
</evidence>
<keyword evidence="3" id="KW-1185">Reference proteome</keyword>
<sequence>MAPPPPAFQPHHMSRPPLLRARPSDAPDGHPAQITADFALFLPQLYALSLPRGSQAPVRPPPPHRLALGPSGTCSCRSQPAHLMGPLVRVLFPLSSLKAITDSIASPALGHYFSHGSDRVTPRVLSHAASDPLPGSAGTMLGLRSILTTFCLWPTIQTGATAEFLVDSEHVLPSTCPAVPVYNTITSHHLRTHTRNPTLLLRGTGGPTVTAQQQLCHSLQRICSGSPLPLYKVLQLSRGKVATRSEPRRWLASVCSVNKTSNGGTSGIIALSILGTSASRQNAFPFQTARRSLHKPFSPRFAPT</sequence>
<dbReference type="EMBL" id="KV423970">
    <property type="protein sequence ID" value="KZT56952.1"/>
    <property type="molecule type" value="Genomic_DNA"/>
</dbReference>
<gene>
    <name evidence="2" type="ORF">CALCODRAFT_496782</name>
</gene>
<reference evidence="2 3" key="1">
    <citation type="journal article" date="2016" name="Mol. Biol. Evol.">
        <title>Comparative Genomics of Early-Diverging Mushroom-Forming Fungi Provides Insights into the Origins of Lignocellulose Decay Capabilities.</title>
        <authorList>
            <person name="Nagy L.G."/>
            <person name="Riley R."/>
            <person name="Tritt A."/>
            <person name="Adam C."/>
            <person name="Daum C."/>
            <person name="Floudas D."/>
            <person name="Sun H."/>
            <person name="Yadav J.S."/>
            <person name="Pangilinan J."/>
            <person name="Larsson K.H."/>
            <person name="Matsuura K."/>
            <person name="Barry K."/>
            <person name="Labutti K."/>
            <person name="Kuo R."/>
            <person name="Ohm R.A."/>
            <person name="Bhattacharya S.S."/>
            <person name="Shirouzu T."/>
            <person name="Yoshinaga Y."/>
            <person name="Martin F.M."/>
            <person name="Grigoriev I.V."/>
            <person name="Hibbett D.S."/>
        </authorList>
    </citation>
    <scope>NUCLEOTIDE SEQUENCE [LARGE SCALE GENOMIC DNA]</scope>
    <source>
        <strain evidence="2 3">HHB12733</strain>
    </source>
</reference>
<feature type="region of interest" description="Disordered" evidence="1">
    <location>
        <begin position="1"/>
        <end position="32"/>
    </location>
</feature>
<dbReference type="InParanoid" id="A0A165FMF1"/>
<evidence type="ECO:0000256" key="1">
    <source>
        <dbReference type="SAM" id="MobiDB-lite"/>
    </source>
</evidence>
<protein>
    <submittedName>
        <fullName evidence="2">Uncharacterized protein</fullName>
    </submittedName>
</protein>
<dbReference type="AlphaFoldDB" id="A0A165FMF1"/>
<evidence type="ECO:0000313" key="2">
    <source>
        <dbReference type="EMBL" id="KZT56952.1"/>
    </source>
</evidence>